<dbReference type="PANTHER" id="PTHR33048">
    <property type="entry name" value="PTH11-LIKE INTEGRAL MEMBRANE PROTEIN (AFU_ORTHOLOGUE AFUA_5G11245)"/>
    <property type="match status" value="1"/>
</dbReference>
<gene>
    <name evidence="9" type="ORF">KHLLAP_LOCUS1043</name>
</gene>
<organism evidence="9 10">
    <name type="scientific">Anthostomella pinea</name>
    <dbReference type="NCBI Taxonomy" id="933095"/>
    <lineage>
        <taxon>Eukaryota</taxon>
        <taxon>Fungi</taxon>
        <taxon>Dikarya</taxon>
        <taxon>Ascomycota</taxon>
        <taxon>Pezizomycotina</taxon>
        <taxon>Sordariomycetes</taxon>
        <taxon>Xylariomycetidae</taxon>
        <taxon>Xylariales</taxon>
        <taxon>Xylariaceae</taxon>
        <taxon>Anthostomella</taxon>
    </lineage>
</organism>
<keyword evidence="2 7" id="KW-0812">Transmembrane</keyword>
<reference evidence="9" key="1">
    <citation type="submission" date="2023-10" db="EMBL/GenBank/DDBJ databases">
        <authorList>
            <person name="Hackl T."/>
        </authorList>
    </citation>
    <scope>NUCLEOTIDE SEQUENCE</scope>
</reference>
<dbReference type="EMBL" id="CAUWAG010000003">
    <property type="protein sequence ID" value="CAJ2500575.1"/>
    <property type="molecule type" value="Genomic_DNA"/>
</dbReference>
<dbReference type="GO" id="GO:0016020">
    <property type="term" value="C:membrane"/>
    <property type="evidence" value="ECO:0007669"/>
    <property type="project" value="UniProtKB-SubCell"/>
</dbReference>
<dbReference type="AlphaFoldDB" id="A0AAI8VA10"/>
<proteinExistence type="inferred from homology"/>
<name>A0AAI8VA10_9PEZI</name>
<accession>A0AAI8VA10</accession>
<dbReference type="Proteomes" id="UP001295740">
    <property type="component" value="Unassembled WGS sequence"/>
</dbReference>
<feature type="transmembrane region" description="Helical" evidence="7">
    <location>
        <begin position="170"/>
        <end position="190"/>
    </location>
</feature>
<dbReference type="Pfam" id="PF20684">
    <property type="entry name" value="Fung_rhodopsin"/>
    <property type="match status" value="1"/>
</dbReference>
<comment type="subcellular location">
    <subcellularLocation>
        <location evidence="1">Membrane</location>
        <topology evidence="1">Multi-pass membrane protein</topology>
    </subcellularLocation>
</comment>
<evidence type="ECO:0000259" key="8">
    <source>
        <dbReference type="Pfam" id="PF20684"/>
    </source>
</evidence>
<feature type="region of interest" description="Disordered" evidence="6">
    <location>
        <begin position="258"/>
        <end position="352"/>
    </location>
</feature>
<evidence type="ECO:0000256" key="3">
    <source>
        <dbReference type="ARBA" id="ARBA00022989"/>
    </source>
</evidence>
<evidence type="ECO:0000313" key="9">
    <source>
        <dbReference type="EMBL" id="CAJ2500575.1"/>
    </source>
</evidence>
<dbReference type="InterPro" id="IPR049326">
    <property type="entry name" value="Rhodopsin_dom_fungi"/>
</dbReference>
<sequence length="352" mass="39380">MVKAFGLDDWFMAGATVFFAVYGACSYTASCYGLGRHEADLTHDAVVKTRFYWWLCYIWYDLQVVFSRLSIGCFFLRLTVKKWHRHVIFGLIFSTVFQGIAFIFVTFLQCIPLARFWDKSSVGACWDDWLIRILLYIYGVCTLLMDLSYTLLPVFIIIGLQMDRRTKIALVPILGLGCVASVAVIVRFFYIHSWGSADFTWDNLDTAIWTIVEPGLGITAGNLVTLRPILTIILRTLGLSTTPSNYHVSDDAAPRTIGAADQSKGRKASRHSLGFENDVELDETQPARNSNARQGARKPSSAQGYRSQENLLEPHPKHIEIEVVDEIKATPTSFLPGAGGTRRGSGSTSRSR</sequence>
<evidence type="ECO:0000256" key="4">
    <source>
        <dbReference type="ARBA" id="ARBA00023136"/>
    </source>
</evidence>
<keyword evidence="3 7" id="KW-1133">Transmembrane helix</keyword>
<feature type="transmembrane region" description="Helical" evidence="7">
    <location>
        <begin position="12"/>
        <end position="35"/>
    </location>
</feature>
<evidence type="ECO:0000256" key="5">
    <source>
        <dbReference type="ARBA" id="ARBA00038359"/>
    </source>
</evidence>
<dbReference type="PANTHER" id="PTHR33048:SF96">
    <property type="entry name" value="INTEGRAL MEMBRANE PROTEIN"/>
    <property type="match status" value="1"/>
</dbReference>
<evidence type="ECO:0000256" key="1">
    <source>
        <dbReference type="ARBA" id="ARBA00004141"/>
    </source>
</evidence>
<keyword evidence="4 7" id="KW-0472">Membrane</keyword>
<keyword evidence="10" id="KW-1185">Reference proteome</keyword>
<feature type="domain" description="Rhodopsin" evidence="8">
    <location>
        <begin position="3"/>
        <end position="230"/>
    </location>
</feature>
<protein>
    <submittedName>
        <fullName evidence="9">Uu.00g034280.m01.CDS01</fullName>
    </submittedName>
</protein>
<feature type="transmembrane region" description="Helical" evidence="7">
    <location>
        <begin position="134"/>
        <end position="158"/>
    </location>
</feature>
<feature type="compositionally biased region" description="Polar residues" evidence="6">
    <location>
        <begin position="300"/>
        <end position="310"/>
    </location>
</feature>
<feature type="transmembrane region" description="Helical" evidence="7">
    <location>
        <begin position="88"/>
        <end position="114"/>
    </location>
</feature>
<dbReference type="InterPro" id="IPR052337">
    <property type="entry name" value="SAT4-like"/>
</dbReference>
<evidence type="ECO:0000256" key="7">
    <source>
        <dbReference type="SAM" id="Phobius"/>
    </source>
</evidence>
<evidence type="ECO:0000313" key="10">
    <source>
        <dbReference type="Proteomes" id="UP001295740"/>
    </source>
</evidence>
<comment type="similarity">
    <text evidence="5">Belongs to the SAT4 family.</text>
</comment>
<feature type="compositionally biased region" description="Basic and acidic residues" evidence="6">
    <location>
        <begin position="312"/>
        <end position="328"/>
    </location>
</feature>
<comment type="caution">
    <text evidence="9">The sequence shown here is derived from an EMBL/GenBank/DDBJ whole genome shotgun (WGS) entry which is preliminary data.</text>
</comment>
<evidence type="ECO:0000256" key="6">
    <source>
        <dbReference type="SAM" id="MobiDB-lite"/>
    </source>
</evidence>
<evidence type="ECO:0000256" key="2">
    <source>
        <dbReference type="ARBA" id="ARBA00022692"/>
    </source>
</evidence>